<dbReference type="SMART" id="SM00260">
    <property type="entry name" value="CheW"/>
    <property type="match status" value="1"/>
</dbReference>
<dbReference type="PROSITE" id="PS50851">
    <property type="entry name" value="CHEW"/>
    <property type="match status" value="1"/>
</dbReference>
<dbReference type="GO" id="GO:0006935">
    <property type="term" value="P:chemotaxis"/>
    <property type="evidence" value="ECO:0007669"/>
    <property type="project" value="InterPro"/>
</dbReference>
<gene>
    <name evidence="3" type="ORF">KME07_11320</name>
</gene>
<feature type="region of interest" description="Disordered" evidence="1">
    <location>
        <begin position="1"/>
        <end position="21"/>
    </location>
</feature>
<dbReference type="GO" id="GO:0005829">
    <property type="term" value="C:cytosol"/>
    <property type="evidence" value="ECO:0007669"/>
    <property type="project" value="TreeGrafter"/>
</dbReference>
<name>A0A951PCQ4_9CYAN</name>
<dbReference type="SUPFAM" id="SSF50341">
    <property type="entry name" value="CheW-like"/>
    <property type="match status" value="1"/>
</dbReference>
<evidence type="ECO:0000313" key="3">
    <source>
        <dbReference type="EMBL" id="MBW4466014.1"/>
    </source>
</evidence>
<feature type="domain" description="CheW-like" evidence="2">
    <location>
        <begin position="42"/>
        <end position="190"/>
    </location>
</feature>
<dbReference type="Proteomes" id="UP000707356">
    <property type="component" value="Unassembled WGS sequence"/>
</dbReference>
<dbReference type="InterPro" id="IPR036061">
    <property type="entry name" value="CheW-like_dom_sf"/>
</dbReference>
<feature type="compositionally biased region" description="Polar residues" evidence="1">
    <location>
        <begin position="1"/>
        <end position="10"/>
    </location>
</feature>
<dbReference type="AlphaFoldDB" id="A0A951PCQ4"/>
<reference evidence="3" key="2">
    <citation type="journal article" date="2022" name="Microbiol. Resour. Announc.">
        <title>Metagenome Sequencing to Explore Phylogenomics of Terrestrial Cyanobacteria.</title>
        <authorList>
            <person name="Ward R.D."/>
            <person name="Stajich J.E."/>
            <person name="Johansen J.R."/>
            <person name="Huntemann M."/>
            <person name="Clum A."/>
            <person name="Foster B."/>
            <person name="Foster B."/>
            <person name="Roux S."/>
            <person name="Palaniappan K."/>
            <person name="Varghese N."/>
            <person name="Mukherjee S."/>
            <person name="Reddy T.B.K."/>
            <person name="Daum C."/>
            <person name="Copeland A."/>
            <person name="Chen I.A."/>
            <person name="Ivanova N.N."/>
            <person name="Kyrpides N.C."/>
            <person name="Shapiro N."/>
            <person name="Eloe-Fadrosh E.A."/>
            <person name="Pietrasiak N."/>
        </authorList>
    </citation>
    <scope>NUCLEOTIDE SEQUENCE</scope>
    <source>
        <strain evidence="3">GSE-TBD4-15B</strain>
    </source>
</reference>
<dbReference type="EMBL" id="JAHHHV010000065">
    <property type="protein sequence ID" value="MBW4466014.1"/>
    <property type="molecule type" value="Genomic_DNA"/>
</dbReference>
<dbReference type="Gene3D" id="2.40.50.180">
    <property type="entry name" value="CheA-289, Domain 4"/>
    <property type="match status" value="1"/>
</dbReference>
<organism evidence="3 4">
    <name type="scientific">Pegethrix bostrychoides GSE-TBD4-15B</name>
    <dbReference type="NCBI Taxonomy" id="2839662"/>
    <lineage>
        <taxon>Bacteria</taxon>
        <taxon>Bacillati</taxon>
        <taxon>Cyanobacteriota</taxon>
        <taxon>Cyanophyceae</taxon>
        <taxon>Oculatellales</taxon>
        <taxon>Oculatellaceae</taxon>
        <taxon>Pegethrix</taxon>
    </lineage>
</organism>
<reference evidence="3" key="1">
    <citation type="submission" date="2021-05" db="EMBL/GenBank/DDBJ databases">
        <authorList>
            <person name="Pietrasiak N."/>
            <person name="Ward R."/>
            <person name="Stajich J.E."/>
            <person name="Kurbessoian T."/>
        </authorList>
    </citation>
    <scope>NUCLEOTIDE SEQUENCE</scope>
    <source>
        <strain evidence="3">GSE-TBD4-15B</strain>
    </source>
</reference>
<evidence type="ECO:0000256" key="1">
    <source>
        <dbReference type="SAM" id="MobiDB-lite"/>
    </source>
</evidence>
<accession>A0A951PCQ4</accession>
<dbReference type="InterPro" id="IPR002545">
    <property type="entry name" value="CheW-lke_dom"/>
</dbReference>
<dbReference type="Pfam" id="PF01584">
    <property type="entry name" value="CheW"/>
    <property type="match status" value="1"/>
</dbReference>
<evidence type="ECO:0000259" key="2">
    <source>
        <dbReference type="PROSITE" id="PS50851"/>
    </source>
</evidence>
<dbReference type="InterPro" id="IPR039315">
    <property type="entry name" value="CheW"/>
</dbReference>
<dbReference type="GO" id="GO:0007165">
    <property type="term" value="P:signal transduction"/>
    <property type="evidence" value="ECO:0007669"/>
    <property type="project" value="InterPro"/>
</dbReference>
<dbReference type="PANTHER" id="PTHR22617:SF23">
    <property type="entry name" value="CHEMOTAXIS PROTEIN CHEW"/>
    <property type="match status" value="1"/>
</dbReference>
<sequence length="196" mass="20550">MPSNLSSADMQRSMHGAATGAATGAAKGELPAGALVQSDAGEESYLKFRLEANVPAALAVRSVQEAFLLPARQLTAMPNMPAPVLGLTNRRNQVVWVLDLAQLLGIAVFDAATVQYSILLIQVGLVQVGLAVRQIEGMVKIAADAVQSPIGQMSLALLPYLQGCALLKQGQTQEILLLLDAEAILQAPVMQNSLPA</sequence>
<comment type="caution">
    <text evidence="3">The sequence shown here is derived from an EMBL/GenBank/DDBJ whole genome shotgun (WGS) entry which is preliminary data.</text>
</comment>
<dbReference type="PANTHER" id="PTHR22617">
    <property type="entry name" value="CHEMOTAXIS SENSOR HISTIDINE KINASE-RELATED"/>
    <property type="match status" value="1"/>
</dbReference>
<proteinExistence type="predicted"/>
<protein>
    <submittedName>
        <fullName evidence="3">Chemotaxis protein CheW</fullName>
    </submittedName>
</protein>
<evidence type="ECO:0000313" key="4">
    <source>
        <dbReference type="Proteomes" id="UP000707356"/>
    </source>
</evidence>